<dbReference type="GO" id="GO:0006355">
    <property type="term" value="P:regulation of DNA-templated transcription"/>
    <property type="evidence" value="ECO:0007669"/>
    <property type="project" value="InterPro"/>
</dbReference>
<dbReference type="InterPro" id="IPR011006">
    <property type="entry name" value="CheY-like_superfamily"/>
</dbReference>
<feature type="domain" description="OmpR/PhoB-type" evidence="3">
    <location>
        <begin position="138"/>
        <end position="240"/>
    </location>
</feature>
<comment type="caution">
    <text evidence="4">The sequence shown here is derived from an EMBL/GenBank/DDBJ whole genome shotgun (WGS) entry which is preliminary data.</text>
</comment>
<dbReference type="InterPro" id="IPR001867">
    <property type="entry name" value="OmpR/PhoB-type_DNA-bd"/>
</dbReference>
<feature type="DNA-binding region" description="OmpR/PhoB-type" evidence="2">
    <location>
        <begin position="138"/>
        <end position="240"/>
    </location>
</feature>
<evidence type="ECO:0000313" key="4">
    <source>
        <dbReference type="EMBL" id="OZI40830.1"/>
    </source>
</evidence>
<reference evidence="4 5" key="1">
    <citation type="submission" date="2017-05" db="EMBL/GenBank/DDBJ databases">
        <title>Complete and WGS of Bordetella genogroups.</title>
        <authorList>
            <person name="Spilker T."/>
            <person name="LiPuma J."/>
        </authorList>
    </citation>
    <scope>NUCLEOTIDE SEQUENCE [LARGE SCALE GENOMIC DNA]</scope>
    <source>
        <strain evidence="4 5">AU17610</strain>
    </source>
</reference>
<accession>A0A261SVC0</accession>
<dbReference type="EMBL" id="NEVL01000001">
    <property type="protein sequence ID" value="OZI40830.1"/>
    <property type="molecule type" value="Genomic_DNA"/>
</dbReference>
<dbReference type="GO" id="GO:0000160">
    <property type="term" value="P:phosphorelay signal transduction system"/>
    <property type="evidence" value="ECO:0007669"/>
    <property type="project" value="InterPro"/>
</dbReference>
<dbReference type="SMART" id="SM00862">
    <property type="entry name" value="Trans_reg_C"/>
    <property type="match status" value="1"/>
</dbReference>
<proteinExistence type="predicted"/>
<dbReference type="CDD" id="cd00383">
    <property type="entry name" value="trans_reg_C"/>
    <property type="match status" value="1"/>
</dbReference>
<dbReference type="SUPFAM" id="SSF52172">
    <property type="entry name" value="CheY-like"/>
    <property type="match status" value="1"/>
</dbReference>
<dbReference type="SUPFAM" id="SSF46894">
    <property type="entry name" value="C-terminal effector domain of the bipartite response regulators"/>
    <property type="match status" value="1"/>
</dbReference>
<gene>
    <name evidence="4" type="ORF">CEG14_03470</name>
</gene>
<name>A0A261SVC0_9BORD</name>
<evidence type="ECO:0000259" key="3">
    <source>
        <dbReference type="PROSITE" id="PS51755"/>
    </source>
</evidence>
<dbReference type="Pfam" id="PF00486">
    <property type="entry name" value="Trans_reg_C"/>
    <property type="match status" value="1"/>
</dbReference>
<dbReference type="OrthoDB" id="9149764at2"/>
<dbReference type="Proteomes" id="UP000217005">
    <property type="component" value="Unassembled WGS sequence"/>
</dbReference>
<dbReference type="PROSITE" id="PS51755">
    <property type="entry name" value="OMPR_PHOB"/>
    <property type="match status" value="1"/>
</dbReference>
<evidence type="ECO:0000256" key="2">
    <source>
        <dbReference type="PROSITE-ProRule" id="PRU01091"/>
    </source>
</evidence>
<dbReference type="InterPro" id="IPR036388">
    <property type="entry name" value="WH-like_DNA-bd_sf"/>
</dbReference>
<evidence type="ECO:0000256" key="1">
    <source>
        <dbReference type="ARBA" id="ARBA00023125"/>
    </source>
</evidence>
<evidence type="ECO:0000313" key="5">
    <source>
        <dbReference type="Proteomes" id="UP000217005"/>
    </source>
</evidence>
<keyword evidence="1 2" id="KW-0238">DNA-binding</keyword>
<sequence>MNTLTPGVLLLCANAQDRSRLGAWVNRSGFEVKTCDDVGALFEQHALHRCAYVVLAASHADVLIAAARLRTLHPPLGIVAINHDVPADVRVQLLLCGVDTCLDARVGERELAAVLQALARRAVHPPVARAPAALAPEAPVEPAGAWRLQDDGWVLVSPHNHRLPLSGTERALVGALLQAPTRRMSRDQLMDVVDVRPERGGRTRLRYVDVLVCRLRRKAAEHDVRLPIRAVHGWGYMFGAEV</sequence>
<dbReference type="Gene3D" id="1.10.10.10">
    <property type="entry name" value="Winged helix-like DNA-binding domain superfamily/Winged helix DNA-binding domain"/>
    <property type="match status" value="1"/>
</dbReference>
<organism evidence="4 5">
    <name type="scientific">Bordetella genomosp. 1</name>
    <dbReference type="NCBI Taxonomy" id="1395607"/>
    <lineage>
        <taxon>Bacteria</taxon>
        <taxon>Pseudomonadati</taxon>
        <taxon>Pseudomonadota</taxon>
        <taxon>Betaproteobacteria</taxon>
        <taxon>Burkholderiales</taxon>
        <taxon>Alcaligenaceae</taxon>
        <taxon>Bordetella</taxon>
    </lineage>
</organism>
<protein>
    <submittedName>
        <fullName evidence="4">Two-component response regulator</fullName>
    </submittedName>
</protein>
<dbReference type="AlphaFoldDB" id="A0A261SVC0"/>
<dbReference type="InterPro" id="IPR016032">
    <property type="entry name" value="Sig_transdc_resp-reg_C-effctor"/>
</dbReference>
<dbReference type="GO" id="GO:0003677">
    <property type="term" value="F:DNA binding"/>
    <property type="evidence" value="ECO:0007669"/>
    <property type="project" value="UniProtKB-UniRule"/>
</dbReference>